<accession>A0ABN7STL6</accession>
<evidence type="ECO:0000313" key="1">
    <source>
        <dbReference type="EMBL" id="CAG5107339.1"/>
    </source>
</evidence>
<sequence length="310" mass="35735">MAANKSLLETVTEIRSINDRVNYLEEQVRNDESLKPSLEPLITESRVKLEQLSTTLLTCELDQGKDSTNATMREEAWVATTWSRHVQDLPKLDAACNTSFNTFLGRADIYHRAYVRDRPSREQPFIAAVYSHFDLNIERSLGTEFLNCQDWKSAKALLEKSFAAKSHYLLKLSEVFDVEYDHSKPFAHYTANVLQKMNEAKQATLNSYRQEKSADAGVDEIFDIFSTMMLYLNLRKEEPDVFNAILPSLSKVYDINELCRLAQSTRQNRVDSATVSQHFNRNKNKRRRMLSAPATILRMGKTINNQNPRR</sequence>
<keyword evidence="2" id="KW-1185">Reference proteome</keyword>
<reference evidence="1 2" key="1">
    <citation type="submission" date="2021-04" db="EMBL/GenBank/DDBJ databases">
        <authorList>
            <person name="Bliznina A."/>
        </authorList>
    </citation>
    <scope>NUCLEOTIDE SEQUENCE [LARGE SCALE GENOMIC DNA]</scope>
</reference>
<organism evidence="1 2">
    <name type="scientific">Oikopleura dioica</name>
    <name type="common">Tunicate</name>
    <dbReference type="NCBI Taxonomy" id="34765"/>
    <lineage>
        <taxon>Eukaryota</taxon>
        <taxon>Metazoa</taxon>
        <taxon>Chordata</taxon>
        <taxon>Tunicata</taxon>
        <taxon>Appendicularia</taxon>
        <taxon>Copelata</taxon>
        <taxon>Oikopleuridae</taxon>
        <taxon>Oikopleura</taxon>
    </lineage>
</organism>
<gene>
    <name evidence="1" type="ORF">OKIOD_LOCUS12036</name>
</gene>
<protein>
    <submittedName>
        <fullName evidence="1">Oidioi.mRNA.OKI2018_I69.chr1.g3271.t1.cds</fullName>
    </submittedName>
</protein>
<proteinExistence type="predicted"/>
<dbReference type="EMBL" id="OU015566">
    <property type="protein sequence ID" value="CAG5107339.1"/>
    <property type="molecule type" value="Genomic_DNA"/>
</dbReference>
<dbReference type="Proteomes" id="UP001158576">
    <property type="component" value="Chromosome 1"/>
</dbReference>
<name>A0ABN7STL6_OIKDI</name>
<evidence type="ECO:0000313" key="2">
    <source>
        <dbReference type="Proteomes" id="UP001158576"/>
    </source>
</evidence>